<reference evidence="2 3" key="1">
    <citation type="submission" date="2019-01" db="EMBL/GenBank/DDBJ databases">
        <title>Lacunisphaera sp. strain TWA-58.</title>
        <authorList>
            <person name="Chen W.-M."/>
        </authorList>
    </citation>
    <scope>NUCLEOTIDE SEQUENCE [LARGE SCALE GENOMIC DNA]</scope>
    <source>
        <strain evidence="2 3">TWA-58</strain>
    </source>
</reference>
<dbReference type="GO" id="GO:0016788">
    <property type="term" value="F:hydrolase activity, acting on ester bonds"/>
    <property type="evidence" value="ECO:0007669"/>
    <property type="project" value="UniProtKB-ARBA"/>
</dbReference>
<dbReference type="SUPFAM" id="SSF52266">
    <property type="entry name" value="SGNH hydrolase"/>
    <property type="match status" value="1"/>
</dbReference>
<dbReference type="InterPro" id="IPR036514">
    <property type="entry name" value="SGNH_hydro_sf"/>
</dbReference>
<proteinExistence type="predicted"/>
<dbReference type="Proteomes" id="UP000290218">
    <property type="component" value="Unassembled WGS sequence"/>
</dbReference>
<dbReference type="PANTHER" id="PTHR30383">
    <property type="entry name" value="THIOESTERASE 1/PROTEASE 1/LYSOPHOSPHOLIPASE L1"/>
    <property type="match status" value="1"/>
</dbReference>
<evidence type="ECO:0000313" key="3">
    <source>
        <dbReference type="Proteomes" id="UP000290218"/>
    </source>
</evidence>
<dbReference type="Pfam" id="PF13472">
    <property type="entry name" value="Lipase_GDSL_2"/>
    <property type="match status" value="1"/>
</dbReference>
<dbReference type="InterPro" id="IPR013830">
    <property type="entry name" value="SGNH_hydro"/>
</dbReference>
<evidence type="ECO:0000259" key="1">
    <source>
        <dbReference type="Pfam" id="PF13472"/>
    </source>
</evidence>
<organism evidence="2 3">
    <name type="scientific">Oleiharenicola lentus</name>
    <dbReference type="NCBI Taxonomy" id="2508720"/>
    <lineage>
        <taxon>Bacteria</taxon>
        <taxon>Pseudomonadati</taxon>
        <taxon>Verrucomicrobiota</taxon>
        <taxon>Opitutia</taxon>
        <taxon>Opitutales</taxon>
        <taxon>Opitutaceae</taxon>
        <taxon>Oleiharenicola</taxon>
    </lineage>
</organism>
<evidence type="ECO:0000313" key="2">
    <source>
        <dbReference type="EMBL" id="RXK55723.1"/>
    </source>
</evidence>
<protein>
    <submittedName>
        <fullName evidence="2">SGNH/GDSL hydrolase family protein</fullName>
    </submittedName>
</protein>
<dbReference type="OrthoDB" id="5446411at2"/>
<dbReference type="EMBL" id="SDHX01000001">
    <property type="protein sequence ID" value="RXK55723.1"/>
    <property type="molecule type" value="Genomic_DNA"/>
</dbReference>
<dbReference type="AlphaFoldDB" id="A0A4Q1C9N2"/>
<sequence>MPESPRLKLLPRLLLSGGAIALTCLSLEIGIRVVDAKAGRGFFSSHRNLLLEATPLLPFRTFGFDQYQEVGGQRYISGRRGELYSFKKPPGVFRIVCFGGSTTEQRSDEGVQYPLRLQQLLRERLGRDNIEVINLGFSAYATPHFLIQLELDVLSWEPDLLILSENINDLTASYFENFTPDYSNKYRHPFYSVPDYRSRFTRANVLFQDVQLYWITRAFVESRLFPPSRIDIRRASLGDQPLPEAQQVFERNLRSFVALARTNGIGVVLASQPLEPGRDFFDQQMAYKPYANITLYPLHEEFLKHHLSYNRTIEKVARETGGWFLDNNSEFGGDRKYFIDMVHYSSAGIDRLAENYANFILSQKIVR</sequence>
<keyword evidence="3" id="KW-1185">Reference proteome</keyword>
<feature type="domain" description="SGNH hydrolase-type esterase" evidence="1">
    <location>
        <begin position="97"/>
        <end position="348"/>
    </location>
</feature>
<keyword evidence="2" id="KW-0378">Hydrolase</keyword>
<dbReference type="CDD" id="cd00229">
    <property type="entry name" value="SGNH_hydrolase"/>
    <property type="match status" value="1"/>
</dbReference>
<comment type="caution">
    <text evidence="2">The sequence shown here is derived from an EMBL/GenBank/DDBJ whole genome shotgun (WGS) entry which is preliminary data.</text>
</comment>
<name>A0A4Q1C9N2_9BACT</name>
<gene>
    <name evidence="2" type="ORF">ESB00_07520</name>
</gene>
<dbReference type="Gene3D" id="3.40.50.1110">
    <property type="entry name" value="SGNH hydrolase"/>
    <property type="match status" value="1"/>
</dbReference>
<accession>A0A4Q1C9N2</accession>
<dbReference type="InterPro" id="IPR051532">
    <property type="entry name" value="Ester_Hydrolysis_Enzymes"/>
</dbReference>
<dbReference type="RefSeq" id="WP_129047088.1">
    <property type="nucleotide sequence ID" value="NZ_SDHX01000001.1"/>
</dbReference>